<gene>
    <name evidence="7" type="ORF">ACFPZN_19260</name>
</gene>
<accession>A0ABW1A039</accession>
<dbReference type="RefSeq" id="WP_378283391.1">
    <property type="nucleotide sequence ID" value="NZ_JBHSON010000025.1"/>
</dbReference>
<keyword evidence="2" id="KW-0285">Flavoprotein</keyword>
<feature type="region of interest" description="Disordered" evidence="5">
    <location>
        <begin position="371"/>
        <end position="393"/>
    </location>
</feature>
<proteinExistence type="inferred from homology"/>
<dbReference type="InterPro" id="IPR016164">
    <property type="entry name" value="FAD-linked_Oxase-like_C"/>
</dbReference>
<dbReference type="Gene3D" id="3.30.43.10">
    <property type="entry name" value="Uridine Diphospho-n-acetylenolpyruvylglucosamine Reductase, domain 2"/>
    <property type="match status" value="1"/>
</dbReference>
<evidence type="ECO:0000313" key="8">
    <source>
        <dbReference type="Proteomes" id="UP001596074"/>
    </source>
</evidence>
<keyword evidence="4" id="KW-0560">Oxidoreductase</keyword>
<name>A0ABW1A039_9ACTN</name>
<dbReference type="EMBL" id="JBHSON010000025">
    <property type="protein sequence ID" value="MFC5747771.1"/>
    <property type="molecule type" value="Genomic_DNA"/>
</dbReference>
<dbReference type="InterPro" id="IPR016169">
    <property type="entry name" value="FAD-bd_PCMH_sub2"/>
</dbReference>
<dbReference type="PROSITE" id="PS51387">
    <property type="entry name" value="FAD_PCMH"/>
    <property type="match status" value="1"/>
</dbReference>
<protein>
    <submittedName>
        <fullName evidence="7">FAD-binding protein</fullName>
    </submittedName>
</protein>
<evidence type="ECO:0000256" key="2">
    <source>
        <dbReference type="ARBA" id="ARBA00022630"/>
    </source>
</evidence>
<reference evidence="8" key="1">
    <citation type="journal article" date="2019" name="Int. J. Syst. Evol. Microbiol.">
        <title>The Global Catalogue of Microorganisms (GCM) 10K type strain sequencing project: providing services to taxonomists for standard genome sequencing and annotation.</title>
        <authorList>
            <consortium name="The Broad Institute Genomics Platform"/>
            <consortium name="The Broad Institute Genome Sequencing Center for Infectious Disease"/>
            <person name="Wu L."/>
            <person name="Ma J."/>
        </authorList>
    </citation>
    <scope>NUCLEOTIDE SEQUENCE [LARGE SCALE GENOMIC DNA]</scope>
    <source>
        <strain evidence="8">KCTC 42087</strain>
    </source>
</reference>
<organism evidence="7 8">
    <name type="scientific">Actinomadura rugatobispora</name>
    <dbReference type="NCBI Taxonomy" id="1994"/>
    <lineage>
        <taxon>Bacteria</taxon>
        <taxon>Bacillati</taxon>
        <taxon>Actinomycetota</taxon>
        <taxon>Actinomycetes</taxon>
        <taxon>Streptosporangiales</taxon>
        <taxon>Thermomonosporaceae</taxon>
        <taxon>Actinomadura</taxon>
    </lineage>
</organism>
<dbReference type="InterPro" id="IPR016166">
    <property type="entry name" value="FAD-bd_PCMH"/>
</dbReference>
<dbReference type="SUPFAM" id="SSF56176">
    <property type="entry name" value="FAD-binding/transporter-associated domain-like"/>
    <property type="match status" value="1"/>
</dbReference>
<dbReference type="Proteomes" id="UP001596074">
    <property type="component" value="Unassembled WGS sequence"/>
</dbReference>
<evidence type="ECO:0000256" key="4">
    <source>
        <dbReference type="ARBA" id="ARBA00023002"/>
    </source>
</evidence>
<dbReference type="PANTHER" id="PTHR13878:SF53">
    <property type="entry name" value="CYTOKININ DEHYDROGENASE 6"/>
    <property type="match status" value="1"/>
</dbReference>
<dbReference type="InterPro" id="IPR006094">
    <property type="entry name" value="Oxid_FAD_bind_N"/>
</dbReference>
<keyword evidence="8" id="KW-1185">Reference proteome</keyword>
<feature type="region of interest" description="Disordered" evidence="5">
    <location>
        <begin position="34"/>
        <end position="70"/>
    </location>
</feature>
<sequence length="393" mass="40568">MALGDFGDMVRRTPVEVVRPASAREVADVMLRHGPARPLSGDGHGPSPGGRQGAQAVVPRGCGHSTDGSSLTGGVSLDMRALAAIGEVRGDRVRVEAGATWREVLDAALPHGLTPPVLTDLLDLTVGGTLSAGGVGGASHVHGPQTANVIDLEVVTREGAVVRCSASENRTLFGAVRGGMGRHGVITAATLRLVPAPRRVLACTVPCRDAAGLLAVQTRTRADHISGQARPSEGGGWRFEAKAVLYDADEPPPGLECTEAEALPYPGFADRMRPDVQELIVLGEWARPHPWAMAFLPGAAAARLIEDTLAAMGPADLGLSGIVLVKALTGIDGVPDPVLFGLLRTASPGCASTEEMIEANRVFLARARAAGGRPYPEDGRPTAPRDGQAAATG</sequence>
<keyword evidence="3" id="KW-0274">FAD</keyword>
<dbReference type="Gene3D" id="3.40.462.10">
    <property type="entry name" value="FAD-linked oxidases, C-terminal domain"/>
    <property type="match status" value="1"/>
</dbReference>
<evidence type="ECO:0000313" key="7">
    <source>
        <dbReference type="EMBL" id="MFC5747771.1"/>
    </source>
</evidence>
<evidence type="ECO:0000256" key="5">
    <source>
        <dbReference type="SAM" id="MobiDB-lite"/>
    </source>
</evidence>
<dbReference type="SUPFAM" id="SSF55103">
    <property type="entry name" value="FAD-linked oxidases, C-terminal domain"/>
    <property type="match status" value="1"/>
</dbReference>
<dbReference type="Gene3D" id="3.30.465.10">
    <property type="match status" value="1"/>
</dbReference>
<evidence type="ECO:0000256" key="3">
    <source>
        <dbReference type="ARBA" id="ARBA00022827"/>
    </source>
</evidence>
<evidence type="ECO:0000256" key="1">
    <source>
        <dbReference type="ARBA" id="ARBA00005466"/>
    </source>
</evidence>
<feature type="compositionally biased region" description="Gly residues" evidence="5">
    <location>
        <begin position="42"/>
        <end position="52"/>
    </location>
</feature>
<dbReference type="InterPro" id="IPR016167">
    <property type="entry name" value="FAD-bd_PCMH_sub1"/>
</dbReference>
<dbReference type="InterPro" id="IPR036318">
    <property type="entry name" value="FAD-bd_PCMH-like_sf"/>
</dbReference>
<dbReference type="PANTHER" id="PTHR13878">
    <property type="entry name" value="GULONOLACTONE OXIDASE"/>
    <property type="match status" value="1"/>
</dbReference>
<dbReference type="InterPro" id="IPR050432">
    <property type="entry name" value="FAD-linked_Oxidoreductases_BP"/>
</dbReference>
<dbReference type="InterPro" id="IPR016170">
    <property type="entry name" value="Cytok_DH_C_sf"/>
</dbReference>
<comment type="similarity">
    <text evidence="1">Belongs to the oxygen-dependent FAD-linked oxidoreductase family.</text>
</comment>
<feature type="domain" description="FAD-binding PCMH-type" evidence="6">
    <location>
        <begin position="10"/>
        <end position="196"/>
    </location>
</feature>
<comment type="caution">
    <text evidence="7">The sequence shown here is derived from an EMBL/GenBank/DDBJ whole genome shotgun (WGS) entry which is preliminary data.</text>
</comment>
<dbReference type="Pfam" id="PF01565">
    <property type="entry name" value="FAD_binding_4"/>
    <property type="match status" value="1"/>
</dbReference>
<evidence type="ECO:0000259" key="6">
    <source>
        <dbReference type="PROSITE" id="PS51387"/>
    </source>
</evidence>